<gene>
    <name evidence="2" type="ORF">NCTC7295_03501</name>
    <name evidence="3" type="ORF">NCTC8297_03658</name>
</gene>
<evidence type="ECO:0000313" key="2">
    <source>
        <dbReference type="EMBL" id="SUG15814.1"/>
    </source>
</evidence>
<keyword evidence="1" id="KW-1133">Transmembrane helix</keyword>
<evidence type="ECO:0000313" key="3">
    <source>
        <dbReference type="EMBL" id="SUG48358.1"/>
    </source>
</evidence>
<dbReference type="AlphaFoldDB" id="A0A379S8P6"/>
<dbReference type="Proteomes" id="UP000254124">
    <property type="component" value="Unassembled WGS sequence"/>
</dbReference>
<organism evidence="2 4">
    <name type="scientific">Salmonella enterica subsp. arizonae</name>
    <dbReference type="NCBI Taxonomy" id="59203"/>
    <lineage>
        <taxon>Bacteria</taxon>
        <taxon>Pseudomonadati</taxon>
        <taxon>Pseudomonadota</taxon>
        <taxon>Gammaproteobacteria</taxon>
        <taxon>Enterobacterales</taxon>
        <taxon>Enterobacteriaceae</taxon>
        <taxon>Salmonella</taxon>
    </lineage>
</organism>
<dbReference type="EMBL" id="UGWZ01000001">
    <property type="protein sequence ID" value="SUG15814.1"/>
    <property type="molecule type" value="Genomic_DNA"/>
</dbReference>
<keyword evidence="1" id="KW-0812">Transmembrane</keyword>
<evidence type="ECO:0000313" key="5">
    <source>
        <dbReference type="Proteomes" id="UP000254741"/>
    </source>
</evidence>
<reference evidence="4 5" key="1">
    <citation type="submission" date="2018-06" db="EMBL/GenBank/DDBJ databases">
        <authorList>
            <consortium name="Pathogen Informatics"/>
            <person name="Doyle S."/>
        </authorList>
    </citation>
    <scope>NUCLEOTIDE SEQUENCE [LARGE SCALE GENOMIC DNA]</scope>
    <source>
        <strain evidence="2 4">NCTC7295</strain>
        <strain evidence="3 5">NCTC8297</strain>
    </source>
</reference>
<protein>
    <submittedName>
        <fullName evidence="2">Uncharacterized protein</fullName>
    </submittedName>
</protein>
<dbReference type="EMBL" id="UGXG01000002">
    <property type="protein sequence ID" value="SUG48358.1"/>
    <property type="molecule type" value="Genomic_DNA"/>
</dbReference>
<proteinExistence type="predicted"/>
<feature type="transmembrane region" description="Helical" evidence="1">
    <location>
        <begin position="6"/>
        <end position="26"/>
    </location>
</feature>
<name>A0A379S8P6_SALER</name>
<keyword evidence="1" id="KW-0472">Membrane</keyword>
<sequence>MEASCYVHGGSLCAACTGFFCGVVLYDPRGCLKNVMTTSHEGQAANTNKIHCLFSFWIFYAVRSIDGRLTINFYSF</sequence>
<accession>A0A379S8P6</accession>
<evidence type="ECO:0000256" key="1">
    <source>
        <dbReference type="SAM" id="Phobius"/>
    </source>
</evidence>
<evidence type="ECO:0000313" key="4">
    <source>
        <dbReference type="Proteomes" id="UP000254124"/>
    </source>
</evidence>
<dbReference type="Proteomes" id="UP000254741">
    <property type="component" value="Unassembled WGS sequence"/>
</dbReference>